<dbReference type="Pfam" id="PF13847">
    <property type="entry name" value="Methyltransf_31"/>
    <property type="match status" value="1"/>
</dbReference>
<keyword evidence="2" id="KW-0489">Methyltransferase</keyword>
<dbReference type="InterPro" id="IPR029063">
    <property type="entry name" value="SAM-dependent_MTases_sf"/>
</dbReference>
<dbReference type="GO" id="GO:0032259">
    <property type="term" value="P:methylation"/>
    <property type="evidence" value="ECO:0007669"/>
    <property type="project" value="UniProtKB-KW"/>
</dbReference>
<evidence type="ECO:0000259" key="1">
    <source>
        <dbReference type="Pfam" id="PF13847"/>
    </source>
</evidence>
<name>A0A075H3T3_9ARCH</name>
<dbReference type="AlphaFoldDB" id="A0A075H3T3"/>
<protein>
    <submittedName>
        <fullName evidence="2">SAM-dependent methyltransferase</fullName>
    </submittedName>
</protein>
<dbReference type="PANTHER" id="PTHR43861">
    <property type="entry name" value="TRANS-ACONITATE 2-METHYLTRANSFERASE-RELATED"/>
    <property type="match status" value="1"/>
</dbReference>
<dbReference type="GO" id="GO:0008168">
    <property type="term" value="F:methyltransferase activity"/>
    <property type="evidence" value="ECO:0007669"/>
    <property type="project" value="UniProtKB-KW"/>
</dbReference>
<sequence>MGKFSSKRNKDFWNEFALTSKDNKFGASGGRHLVDIENQFIFNSLKIKKSKSMIDIGCGNGQRTILFSKYSKKTLGIDYSEKMVYEAKKYLKTQSTAIQKNIEFREGNINKFDSTQLFDTIISCRCIINQTSTLNQIKLFKKLHKMLKPNGSLIIAEISKQGMERVNMIRKKYGLLPLNKRWHNLHIDEEKIFPKLKNNFKIVDVKRGGMFYFLSRVFYPSTIFPKEPEPESKINELALKSEILMNESFSENSFDYFGGHLLMHLVKK</sequence>
<proteinExistence type="predicted"/>
<feature type="domain" description="Methyltransferase" evidence="1">
    <location>
        <begin position="48"/>
        <end position="160"/>
    </location>
</feature>
<dbReference type="Gene3D" id="3.40.50.150">
    <property type="entry name" value="Vaccinia Virus protein VP39"/>
    <property type="match status" value="1"/>
</dbReference>
<keyword evidence="2" id="KW-0808">Transferase</keyword>
<organism evidence="2">
    <name type="scientific">uncultured marine thaumarchaeote KM3_35_D03</name>
    <dbReference type="NCBI Taxonomy" id="1456132"/>
    <lineage>
        <taxon>Archaea</taxon>
        <taxon>Nitrososphaerota</taxon>
        <taxon>environmental samples</taxon>
    </lineage>
</organism>
<evidence type="ECO:0000313" key="2">
    <source>
        <dbReference type="EMBL" id="AIF09167.1"/>
    </source>
</evidence>
<dbReference type="EMBL" id="KF900854">
    <property type="protein sequence ID" value="AIF09167.1"/>
    <property type="molecule type" value="Genomic_DNA"/>
</dbReference>
<dbReference type="InterPro" id="IPR025714">
    <property type="entry name" value="Methyltranfer_dom"/>
</dbReference>
<dbReference type="CDD" id="cd02440">
    <property type="entry name" value="AdoMet_MTases"/>
    <property type="match status" value="1"/>
</dbReference>
<reference evidence="2" key="1">
    <citation type="journal article" date="2014" name="Genome Biol. Evol.">
        <title>Pangenome evidence for extensive interdomain horizontal transfer affecting lineage core and shell genes in uncultured planktonic thaumarchaeota and euryarchaeota.</title>
        <authorList>
            <person name="Deschamps P."/>
            <person name="Zivanovic Y."/>
            <person name="Moreira D."/>
            <person name="Rodriguez-Valera F."/>
            <person name="Lopez-Garcia P."/>
        </authorList>
    </citation>
    <scope>NUCLEOTIDE SEQUENCE</scope>
</reference>
<accession>A0A075H3T3</accession>
<dbReference type="SUPFAM" id="SSF53335">
    <property type="entry name" value="S-adenosyl-L-methionine-dependent methyltransferases"/>
    <property type="match status" value="1"/>
</dbReference>